<feature type="region of interest" description="Disordered" evidence="1">
    <location>
        <begin position="475"/>
        <end position="513"/>
    </location>
</feature>
<accession>A0A443HWX7</accession>
<dbReference type="AlphaFoldDB" id="A0A443HWX7"/>
<feature type="compositionally biased region" description="Polar residues" evidence="1">
    <location>
        <begin position="401"/>
        <end position="410"/>
    </location>
</feature>
<dbReference type="VEuPathDB" id="FungiDB:C8Q69DRAFT_240757"/>
<feature type="compositionally biased region" description="Polar residues" evidence="1">
    <location>
        <begin position="98"/>
        <end position="108"/>
    </location>
</feature>
<dbReference type="SUPFAM" id="SSF47923">
    <property type="entry name" value="Ypt/Rab-GAP domain of gyp1p"/>
    <property type="match status" value="2"/>
</dbReference>
<dbReference type="PANTHER" id="PTHR47219:SF9">
    <property type="entry name" value="GTPASE ACTIVATING PROTEIN AND CENTROSOME-ASSOCIATED, ISOFORM B"/>
    <property type="match status" value="1"/>
</dbReference>
<feature type="region of interest" description="Disordered" evidence="1">
    <location>
        <begin position="95"/>
        <end position="169"/>
    </location>
</feature>
<dbReference type="Proteomes" id="UP000283841">
    <property type="component" value="Unassembled WGS sequence"/>
</dbReference>
<proteinExistence type="predicted"/>
<feature type="compositionally biased region" description="Polar residues" evidence="1">
    <location>
        <begin position="203"/>
        <end position="220"/>
    </location>
</feature>
<dbReference type="STRING" id="264951.A0A443HWX7"/>
<dbReference type="SMART" id="SM00164">
    <property type="entry name" value="TBC"/>
    <property type="match status" value="1"/>
</dbReference>
<dbReference type="Gene3D" id="1.10.8.270">
    <property type="entry name" value="putative rabgap domain of human tbc1 domain family member 14 like domains"/>
    <property type="match status" value="1"/>
</dbReference>
<evidence type="ECO:0000313" key="3">
    <source>
        <dbReference type="EMBL" id="RWQ96329.1"/>
    </source>
</evidence>
<dbReference type="PANTHER" id="PTHR47219">
    <property type="entry name" value="RAB GTPASE-ACTIVATING PROTEIN 1-LIKE"/>
    <property type="match status" value="1"/>
</dbReference>
<gene>
    <name evidence="3" type="ORF">C8Q69DRAFT_240757</name>
</gene>
<dbReference type="InterPro" id="IPR035969">
    <property type="entry name" value="Rab-GAP_TBC_sf"/>
</dbReference>
<feature type="region of interest" description="Disordered" evidence="1">
    <location>
        <begin position="36"/>
        <end position="83"/>
    </location>
</feature>
<feature type="compositionally biased region" description="Basic and acidic residues" evidence="1">
    <location>
        <begin position="224"/>
        <end position="237"/>
    </location>
</feature>
<feature type="domain" description="Rab-GAP TBC" evidence="2">
    <location>
        <begin position="530"/>
        <end position="723"/>
    </location>
</feature>
<feature type="compositionally biased region" description="Basic and acidic residues" evidence="1">
    <location>
        <begin position="71"/>
        <end position="80"/>
    </location>
</feature>
<feature type="compositionally biased region" description="Basic and acidic residues" evidence="1">
    <location>
        <begin position="487"/>
        <end position="497"/>
    </location>
</feature>
<keyword evidence="4" id="KW-1185">Reference proteome</keyword>
<dbReference type="GO" id="GO:0031267">
    <property type="term" value="F:small GTPase binding"/>
    <property type="evidence" value="ECO:0007669"/>
    <property type="project" value="TreeGrafter"/>
</dbReference>
<evidence type="ECO:0000259" key="2">
    <source>
        <dbReference type="PROSITE" id="PS50086"/>
    </source>
</evidence>
<evidence type="ECO:0000256" key="1">
    <source>
        <dbReference type="SAM" id="MobiDB-lite"/>
    </source>
</evidence>
<dbReference type="FunFam" id="1.10.8.270:FF:000023">
    <property type="entry name" value="TBC domain-containing protein C1778.09"/>
    <property type="match status" value="1"/>
</dbReference>
<feature type="compositionally biased region" description="Polar residues" evidence="1">
    <location>
        <begin position="419"/>
        <end position="434"/>
    </location>
</feature>
<comment type="caution">
    <text evidence="3">The sequence shown here is derived from an EMBL/GenBank/DDBJ whole genome shotgun (WGS) entry which is preliminary data.</text>
</comment>
<feature type="region of interest" description="Disordered" evidence="1">
    <location>
        <begin position="387"/>
        <end position="434"/>
    </location>
</feature>
<dbReference type="RefSeq" id="XP_028485974.1">
    <property type="nucleotide sequence ID" value="XM_028626486.1"/>
</dbReference>
<reference evidence="3 4" key="1">
    <citation type="journal article" date="2018" name="Front. Microbiol.">
        <title>Genomic and genetic insights into a cosmopolitan fungus, Paecilomyces variotii (Eurotiales).</title>
        <authorList>
            <person name="Urquhart A.S."/>
            <person name="Mondo S.J."/>
            <person name="Makela M.R."/>
            <person name="Hane J.K."/>
            <person name="Wiebenga A."/>
            <person name="He G."/>
            <person name="Mihaltcheva S."/>
            <person name="Pangilinan J."/>
            <person name="Lipzen A."/>
            <person name="Barry K."/>
            <person name="de Vries R.P."/>
            <person name="Grigoriev I.V."/>
            <person name="Idnurm A."/>
        </authorList>
    </citation>
    <scope>NUCLEOTIDE SEQUENCE [LARGE SCALE GENOMIC DNA]</scope>
    <source>
        <strain evidence="3 4">CBS 101075</strain>
    </source>
</reference>
<sequence>MVDQRPDSSASAMRPVDSSVRAIAFDDTVAAKAPVQIKSVSSPTPVDQPPDRKLSCTSTPSSDGRSVRPACESDHAERQDSGIATMYALKELRPIRTADSQSAQSLKSPRSVPSIVVDEQSGRPSSHWSERRWAGLRGRKSSTDSDAKTAPPPTPPVEAPFRGITLSIPTGSFEDLSVPGLEFSKRGSIVSNVSNDNREEKPSTSSENKPMTSSGLSDSAVNVRRTDKTDNRTDTRRMRSSHSLRLRPTSSASRAISADEDLLSRRVRLMYEKGEEDVSDAEVSKAMAIENGVLWEESTPTEGGTDVGSDANVSTDMKSVTSVGHTNGSIKREAYELAGGIEDWHDIRAGEVDRYGFIIPRCNAHSGECAAEPHIQRVSTSLLLASETPRRKHTVRRAPSTIASNRSFSGRSPARKMSDVSNRPTSSQSAYSSLHRSASRFRYATNRLPHNRDRRLRDEAADMLTLPFEPVATSDEVDTPASRAMRRKEWEREEKWTKMAKPTKTNPDGGGMTFEFDTKSSKLMERTWKGIPDRWRATAWYSFLATSAKKRDDSPTEEELMQAFHDFQHMSSADDVQIDIDVPRTISSHIMFRRRYRGGQRLLFRVLHAMSLYFPETGYVQGMAALAATLLSYFDEEHAFIMLVRLWQLRGLDRLYRSGFAGLMEALDDFEKDWLAGGEVAAKLNELGIPPTAYGTRWYLTLFNYSIPFPAQLRVWDVFMLLGDSDIPASSQPPLSSADGHGSQPAASPFGRSLDVLHATSAALIDGMREIILESDFENAMKVLTSWVPVKDIELFMRVAKAEWKVHRKKAA</sequence>
<dbReference type="GO" id="GO:0005096">
    <property type="term" value="F:GTPase activator activity"/>
    <property type="evidence" value="ECO:0007669"/>
    <property type="project" value="TreeGrafter"/>
</dbReference>
<feature type="compositionally biased region" description="Polar residues" evidence="1">
    <location>
        <begin position="55"/>
        <end position="64"/>
    </location>
</feature>
<organism evidence="3 4">
    <name type="scientific">Byssochlamys spectabilis</name>
    <name type="common">Paecilomyces variotii</name>
    <dbReference type="NCBI Taxonomy" id="264951"/>
    <lineage>
        <taxon>Eukaryota</taxon>
        <taxon>Fungi</taxon>
        <taxon>Dikarya</taxon>
        <taxon>Ascomycota</taxon>
        <taxon>Pezizomycotina</taxon>
        <taxon>Eurotiomycetes</taxon>
        <taxon>Eurotiomycetidae</taxon>
        <taxon>Eurotiales</taxon>
        <taxon>Thermoascaceae</taxon>
        <taxon>Paecilomyces</taxon>
    </lineage>
</organism>
<feature type="region of interest" description="Disordered" evidence="1">
    <location>
        <begin position="192"/>
        <end position="254"/>
    </location>
</feature>
<evidence type="ECO:0000313" key="4">
    <source>
        <dbReference type="Proteomes" id="UP000283841"/>
    </source>
</evidence>
<dbReference type="FunFam" id="1.10.472.80:FF:000055">
    <property type="entry name" value="TBC domain-containing protein C1778.09"/>
    <property type="match status" value="1"/>
</dbReference>
<dbReference type="InterPro" id="IPR050302">
    <property type="entry name" value="Rab_GAP_TBC_domain"/>
</dbReference>
<dbReference type="Pfam" id="PF00566">
    <property type="entry name" value="RabGAP-TBC"/>
    <property type="match status" value="1"/>
</dbReference>
<dbReference type="GeneID" id="39595763"/>
<name>A0A443HWX7_BYSSP</name>
<dbReference type="Gene3D" id="1.10.472.80">
    <property type="entry name" value="Ypt/Rab-GAP domain of gyp1p, domain 3"/>
    <property type="match status" value="1"/>
</dbReference>
<dbReference type="EMBL" id="RCNU01000004">
    <property type="protein sequence ID" value="RWQ96329.1"/>
    <property type="molecule type" value="Genomic_DNA"/>
</dbReference>
<dbReference type="InterPro" id="IPR000195">
    <property type="entry name" value="Rab-GAP-TBC_dom"/>
</dbReference>
<protein>
    <submittedName>
        <fullName evidence="3">TBC domain protein</fullName>
    </submittedName>
</protein>
<dbReference type="PROSITE" id="PS50086">
    <property type="entry name" value="TBC_RABGAP"/>
    <property type="match status" value="1"/>
</dbReference>